<proteinExistence type="predicted"/>
<name>A0ABV2AJT1_9EUKA</name>
<reference evidence="1 2" key="1">
    <citation type="journal article" date="2024" name="BMC Biol.">
        <title>Comparative genomics of Ascetosporea gives new insight into the evolutionary basis for animal parasitism in Rhizaria.</title>
        <authorList>
            <person name="Hiltunen Thoren M."/>
            <person name="Onut-Brannstrom I."/>
            <person name="Alfjorden A."/>
            <person name="Peckova H."/>
            <person name="Swords F."/>
            <person name="Hooper C."/>
            <person name="Holzer A.S."/>
            <person name="Bass D."/>
            <person name="Burki F."/>
        </authorList>
    </citation>
    <scope>NUCLEOTIDE SEQUENCE [LARGE SCALE GENOMIC DNA]</scope>
    <source>
        <strain evidence="1">20-A016</strain>
    </source>
</reference>
<dbReference type="Proteomes" id="UP001439008">
    <property type="component" value="Unassembled WGS sequence"/>
</dbReference>
<dbReference type="EMBL" id="JBDODL010000383">
    <property type="protein sequence ID" value="MES1919734.1"/>
    <property type="molecule type" value="Genomic_DNA"/>
</dbReference>
<protein>
    <submittedName>
        <fullName evidence="1">Uncharacterized protein</fullName>
    </submittedName>
</protein>
<evidence type="ECO:0000313" key="2">
    <source>
        <dbReference type="Proteomes" id="UP001439008"/>
    </source>
</evidence>
<keyword evidence="2" id="KW-1185">Reference proteome</keyword>
<sequence>MNVVKIVFDELETISLVPPVRETIDANLATDAKLKIEVGKSRSHCRDHFSPNFVFFVVLKKFDSLFLAAVSSHGTNIYHSGSEFYKCPSLNLKSFGFCTKAHINIIEMCNEFINANVIS</sequence>
<gene>
    <name evidence="1" type="ORF">MHBO_001514</name>
</gene>
<comment type="caution">
    <text evidence="1">The sequence shown here is derived from an EMBL/GenBank/DDBJ whole genome shotgun (WGS) entry which is preliminary data.</text>
</comment>
<evidence type="ECO:0000313" key="1">
    <source>
        <dbReference type="EMBL" id="MES1919734.1"/>
    </source>
</evidence>
<organism evidence="1 2">
    <name type="scientific">Bonamia ostreae</name>
    <dbReference type="NCBI Taxonomy" id="126728"/>
    <lineage>
        <taxon>Eukaryota</taxon>
        <taxon>Sar</taxon>
        <taxon>Rhizaria</taxon>
        <taxon>Endomyxa</taxon>
        <taxon>Ascetosporea</taxon>
        <taxon>Haplosporida</taxon>
        <taxon>Bonamia</taxon>
    </lineage>
</organism>
<accession>A0ABV2AJT1</accession>